<reference evidence="2" key="1">
    <citation type="journal article" date="2017" name="Genome Biol.">
        <title>Comparative genomics reveals high biological diversity and specific adaptations in the industrially and medically important fungal genus Aspergillus.</title>
        <authorList>
            <person name="de Vries R.P."/>
            <person name="Riley R."/>
            <person name="Wiebenga A."/>
            <person name="Aguilar-Osorio G."/>
            <person name="Amillis S."/>
            <person name="Uchima C.A."/>
            <person name="Anderluh G."/>
            <person name="Asadollahi M."/>
            <person name="Askin M."/>
            <person name="Barry K."/>
            <person name="Battaglia E."/>
            <person name="Bayram O."/>
            <person name="Benocci T."/>
            <person name="Braus-Stromeyer S.A."/>
            <person name="Caldana C."/>
            <person name="Canovas D."/>
            <person name="Cerqueira G.C."/>
            <person name="Chen F."/>
            <person name="Chen W."/>
            <person name="Choi C."/>
            <person name="Clum A."/>
            <person name="Dos Santos R.A."/>
            <person name="Damasio A.R."/>
            <person name="Diallinas G."/>
            <person name="Emri T."/>
            <person name="Fekete E."/>
            <person name="Flipphi M."/>
            <person name="Freyberg S."/>
            <person name="Gallo A."/>
            <person name="Gournas C."/>
            <person name="Habgood R."/>
            <person name="Hainaut M."/>
            <person name="Harispe M.L."/>
            <person name="Henrissat B."/>
            <person name="Hilden K.S."/>
            <person name="Hope R."/>
            <person name="Hossain A."/>
            <person name="Karabika E."/>
            <person name="Karaffa L."/>
            <person name="Karanyi Z."/>
            <person name="Krasevec N."/>
            <person name="Kuo A."/>
            <person name="Kusch H."/>
            <person name="LaButti K."/>
            <person name="Lagendijk E.L."/>
            <person name="Lapidus A."/>
            <person name="Levasseur A."/>
            <person name="Lindquist E."/>
            <person name="Lipzen A."/>
            <person name="Logrieco A.F."/>
            <person name="MacCabe A."/>
            <person name="Maekelae M.R."/>
            <person name="Malavazi I."/>
            <person name="Melin P."/>
            <person name="Meyer V."/>
            <person name="Mielnichuk N."/>
            <person name="Miskei M."/>
            <person name="Molnar A.P."/>
            <person name="Mule G."/>
            <person name="Ngan C.Y."/>
            <person name="Orejas M."/>
            <person name="Orosz E."/>
            <person name="Ouedraogo J.P."/>
            <person name="Overkamp K.M."/>
            <person name="Park H.-S."/>
            <person name="Perrone G."/>
            <person name="Piumi F."/>
            <person name="Punt P.J."/>
            <person name="Ram A.F."/>
            <person name="Ramon A."/>
            <person name="Rauscher S."/>
            <person name="Record E."/>
            <person name="Riano-Pachon D.M."/>
            <person name="Robert V."/>
            <person name="Roehrig J."/>
            <person name="Ruller R."/>
            <person name="Salamov A."/>
            <person name="Salih N.S."/>
            <person name="Samson R.A."/>
            <person name="Sandor E."/>
            <person name="Sanguinetti M."/>
            <person name="Schuetze T."/>
            <person name="Sepcic K."/>
            <person name="Shelest E."/>
            <person name="Sherlock G."/>
            <person name="Sophianopoulou V."/>
            <person name="Squina F.M."/>
            <person name="Sun H."/>
            <person name="Susca A."/>
            <person name="Todd R.B."/>
            <person name="Tsang A."/>
            <person name="Unkles S.E."/>
            <person name="van de Wiele N."/>
            <person name="van Rossen-Uffink D."/>
            <person name="Oliveira J.V."/>
            <person name="Vesth T.C."/>
            <person name="Visser J."/>
            <person name="Yu J.-H."/>
            <person name="Zhou M."/>
            <person name="Andersen M.R."/>
            <person name="Archer D.B."/>
            <person name="Baker S.E."/>
            <person name="Benoit I."/>
            <person name="Brakhage A.A."/>
            <person name="Braus G.H."/>
            <person name="Fischer R."/>
            <person name="Frisvad J.C."/>
            <person name="Goldman G.H."/>
            <person name="Houbraken J."/>
            <person name="Oakley B."/>
            <person name="Pocsi I."/>
            <person name="Scazzocchio C."/>
            <person name="Seiboth B."/>
            <person name="vanKuyk P.A."/>
            <person name="Wortman J."/>
            <person name="Dyer P.S."/>
            <person name="Grigoriev I.V."/>
        </authorList>
    </citation>
    <scope>NUCLEOTIDE SEQUENCE [LARGE SCALE GENOMIC DNA]</scope>
    <source>
        <strain evidence="2">CBS 101740 / IMI 381727 / IBT 21946</strain>
    </source>
</reference>
<dbReference type="VEuPathDB" id="FungiDB:ASPBRDRAFT_209089"/>
<name>A0A1L9UCZ5_ASPBC</name>
<protein>
    <submittedName>
        <fullName evidence="1">Uncharacterized protein</fullName>
    </submittedName>
</protein>
<dbReference type="OrthoDB" id="5354164at2759"/>
<evidence type="ECO:0000313" key="2">
    <source>
        <dbReference type="Proteomes" id="UP000184499"/>
    </source>
</evidence>
<gene>
    <name evidence="1" type="ORF">ASPBRDRAFT_209089</name>
</gene>
<proteinExistence type="predicted"/>
<evidence type="ECO:0000313" key="1">
    <source>
        <dbReference type="EMBL" id="OJJ69529.1"/>
    </source>
</evidence>
<keyword evidence="2" id="KW-1185">Reference proteome</keyword>
<accession>A0A1L9UCZ5</accession>
<sequence>MSAASRMNNSLLSATNENNLQLASFNFDFSLLKFEAPPEFQRLGSMLSTNRRKDAEEGPSHVTARRLGALFEEVIPRTPLLVKAFGNRISEVVETPGINPKGSPLHGPFEKYVGADGTALWAAATSGFASIGVCLLACLLARTWDAKHATALWVELVKQRQLEIERAFEETSLVSTAALFSARQQISRDDLAQWDNSARAWLRSADRAKPFEITQLSLIQRNIHLPLPSNSTTYANILHVWKQAMQGVEALLSGTPLLITDGTFLLAFSSWYLFPDLIVLGSEMKNVCFRDKLFPPGGKGTIGIETTTPNLTGEIQWSLVFSHLKFYGDPVLARNNRDFSRVTFEELKLVVLGSLFGCWRVSIRDHSLIAQWFVNIGSLLSKLPGIRESLSWLMHLVDGAHALLSTDTHQREINSQLAQYGQRRAKSFLTDQVIAPFFGLSNPLTIRGLTQHTDKDCGIEYLRCMATAMGLKNTSAFICYLPGQTNTHVEVMTAVPHVQLSRKRGAGGENVSHPVHVRWLLASPDDSESSRTVELAELVSRTCSEKGEQFLSLKVEFRFESNESFRWPDPPTPFERNDEHHTCALYNLVFGHKRLGLYIGVPFRNDPRPLQAEAQTLASQNPSPRKGLQMITQATLSPTLLAWYFGCLIDVGIQEEPDTASKKYNRRSLYRNHLPGVDLCTASFEYPVNLCKSLFAFDLAAGVYQNLTKATIPLTLVNKPLHECLWLPSPFYRKTSTEEIKHGNLFSNNRVPFIPARPQPLDLTQAFSCIARLENGTSDVDPADLESAFALASGDSIFVAAVVLSDPFDSPAPHDIRHIVGNIGRPGLSILVAPQDPNIRKPTDSFNTISHLPYDFHRVDNFQATSLHLSFTEWKFPLYVDEERTIDQDVMMVESVISVLDRGKWVADLDIRCIDFEQLSRITIACSGHRGETIFPPEPPLDDSDHDDYFSVDNWDELLDAPEGVGIVRAHGNWAARLAAVSILYQKGQGHSIGVFGPDKVCFRCFRKESLIDMDLLEEHEAPLPSFCID</sequence>
<dbReference type="AlphaFoldDB" id="A0A1L9UCZ5"/>
<dbReference type="OMA" id="QTIDQDV"/>
<dbReference type="RefSeq" id="XP_067476778.1">
    <property type="nucleotide sequence ID" value="XM_067621852.1"/>
</dbReference>
<dbReference type="Proteomes" id="UP000184499">
    <property type="component" value="Unassembled WGS sequence"/>
</dbReference>
<dbReference type="GeneID" id="93574340"/>
<organism evidence="1 2">
    <name type="scientific">Aspergillus brasiliensis (strain CBS 101740 / IMI 381727 / IBT 21946)</name>
    <dbReference type="NCBI Taxonomy" id="767769"/>
    <lineage>
        <taxon>Eukaryota</taxon>
        <taxon>Fungi</taxon>
        <taxon>Dikarya</taxon>
        <taxon>Ascomycota</taxon>
        <taxon>Pezizomycotina</taxon>
        <taxon>Eurotiomycetes</taxon>
        <taxon>Eurotiomycetidae</taxon>
        <taxon>Eurotiales</taxon>
        <taxon>Aspergillaceae</taxon>
        <taxon>Aspergillus</taxon>
        <taxon>Aspergillus subgen. Circumdati</taxon>
    </lineage>
</organism>
<dbReference type="EMBL" id="KV878688">
    <property type="protein sequence ID" value="OJJ69529.1"/>
    <property type="molecule type" value="Genomic_DNA"/>
</dbReference>